<organism evidence="2 3">
    <name type="scientific">Ancylostoma ceylanicum</name>
    <dbReference type="NCBI Taxonomy" id="53326"/>
    <lineage>
        <taxon>Eukaryota</taxon>
        <taxon>Metazoa</taxon>
        <taxon>Ecdysozoa</taxon>
        <taxon>Nematoda</taxon>
        <taxon>Chromadorea</taxon>
        <taxon>Rhabditida</taxon>
        <taxon>Rhabditina</taxon>
        <taxon>Rhabditomorpha</taxon>
        <taxon>Strongyloidea</taxon>
        <taxon>Ancylostomatidae</taxon>
        <taxon>Ancylostomatinae</taxon>
        <taxon>Ancylostoma</taxon>
    </lineage>
</organism>
<dbReference type="PANTHER" id="PTHR16206">
    <property type="entry name" value="DEP DOMAIN-CONTAINING"/>
    <property type="match status" value="1"/>
</dbReference>
<evidence type="ECO:0000313" key="2">
    <source>
        <dbReference type="EMBL" id="EYB82637.1"/>
    </source>
</evidence>
<protein>
    <submittedName>
        <fullName evidence="2">Uncharacterized protein</fullName>
    </submittedName>
</protein>
<accession>A0A016RX28</accession>
<sequence length="372" mass="42526">MFSFFVSLTEKKKSPSIAKSPPSIGASKCHSDERDREDQGAYEWLSFVRRKKPEQVSHKKRLPTSVCLSNLHNEMDPADVQLDHCKTINDTTMKSSPKETIYAPLKIAHRYVTEVDLWSIWRSCLLNRLRRILYVEDLPFITWEVVGQDVKWNCQRVGTSGIVKPRTDREDFSGYVMRLMRYLEQFPFPSGTSNVIIYKDNQEVNVFKTVCSRLSRDSPLLTVDEASALIHVISLCNAGDTRRVVPDVRHTATHHSSVHIETEFTEDVPRSRVVPRPPSTAVSQRILSTSSTNSSCSSFGEHLEPATVTSNNSVRQYDRTNLQVLRENVNVCDVVYVISSLCCVYWYWTRSWKLRGKLCRPLGEHVITGVLT</sequence>
<proteinExistence type="predicted"/>
<keyword evidence="3" id="KW-1185">Reference proteome</keyword>
<evidence type="ECO:0000313" key="3">
    <source>
        <dbReference type="Proteomes" id="UP000024635"/>
    </source>
</evidence>
<feature type="region of interest" description="Disordered" evidence="1">
    <location>
        <begin position="8"/>
        <end position="37"/>
    </location>
</feature>
<feature type="compositionally biased region" description="Low complexity" evidence="1">
    <location>
        <begin position="15"/>
        <end position="27"/>
    </location>
</feature>
<dbReference type="Proteomes" id="UP000024635">
    <property type="component" value="Unassembled WGS sequence"/>
</dbReference>
<gene>
    <name evidence="2" type="primary">Acey_s0355.g3337</name>
    <name evidence="2" type="ORF">Y032_0355g3337</name>
</gene>
<evidence type="ECO:0000256" key="1">
    <source>
        <dbReference type="SAM" id="MobiDB-lite"/>
    </source>
</evidence>
<comment type="caution">
    <text evidence="2">The sequence shown here is derived from an EMBL/GenBank/DDBJ whole genome shotgun (WGS) entry which is preliminary data.</text>
</comment>
<dbReference type="EMBL" id="JARK01001691">
    <property type="protein sequence ID" value="EYB82637.1"/>
    <property type="molecule type" value="Genomic_DNA"/>
</dbReference>
<dbReference type="AlphaFoldDB" id="A0A016RX28"/>
<dbReference type="OrthoDB" id="6505652at2759"/>
<reference evidence="3" key="1">
    <citation type="journal article" date="2015" name="Nat. Genet.">
        <title>The genome and transcriptome of the zoonotic hookworm Ancylostoma ceylanicum identify infection-specific gene families.</title>
        <authorList>
            <person name="Schwarz E.M."/>
            <person name="Hu Y."/>
            <person name="Antoshechkin I."/>
            <person name="Miller M.M."/>
            <person name="Sternberg P.W."/>
            <person name="Aroian R.V."/>
        </authorList>
    </citation>
    <scope>NUCLEOTIDE SEQUENCE</scope>
    <source>
        <strain evidence="3">HY135</strain>
    </source>
</reference>
<dbReference type="PANTHER" id="PTHR16206:SF4">
    <property type="entry name" value="PROTEIN LET-99"/>
    <property type="match status" value="1"/>
</dbReference>
<name>A0A016RX28_9BILA</name>